<sequence length="363" mass="42667">MAMHWTKTKQKQQNKENDTYQAQIYKNTDYIRNKSLDKLNDITFKDIEINKPSNKDFEDINSQIQKQNDEINFTDNIDKNSQFEIVPFKIIEELNRLKIYLERKNKESDGSWSDSGYKSDSQSRSSFKSHQQTQDTLVNHSARSLINFILNSPLVLAAKEIVIEISWVLGRLIDKLYVEEKYFLFLEEVLSSIDNLLQDIYEGESYDEDVFKKDNNINRLFLLNRSNHIIKYTIEKITNILSTIQLTNDSLEINNIYETENLSYILHILECLLKRYIIIKNQNSQICSQSTEDEKYLKKSSISNIWRKKWNPNYKIISNDPLVDSKSIEIKCMEVLNKIIVQAMDGYSLISFAALQCFNLLQS</sequence>
<dbReference type="KEGG" id="pxu:106114011"/>
<protein>
    <submittedName>
        <fullName evidence="2">Uncharacterized protein LOC106114011</fullName>
    </submittedName>
</protein>
<dbReference type="RefSeq" id="XP_013162527.1">
    <property type="nucleotide sequence ID" value="XM_013307073.1"/>
</dbReference>
<accession>A0AAJ7E4K7</accession>
<evidence type="ECO:0000313" key="2">
    <source>
        <dbReference type="RefSeq" id="XP_013162527.1"/>
    </source>
</evidence>
<dbReference type="Proteomes" id="UP000694872">
    <property type="component" value="Unplaced"/>
</dbReference>
<feature type="region of interest" description="Disordered" evidence="1">
    <location>
        <begin position="107"/>
        <end position="132"/>
    </location>
</feature>
<gene>
    <name evidence="2" type="primary">LOC106114011</name>
</gene>
<feature type="region of interest" description="Disordered" evidence="1">
    <location>
        <begin position="1"/>
        <end position="20"/>
    </location>
</feature>
<reference evidence="2" key="1">
    <citation type="submission" date="2025-08" db="UniProtKB">
        <authorList>
            <consortium name="RefSeq"/>
        </authorList>
    </citation>
    <scope>IDENTIFICATION</scope>
</reference>
<organism evidence="2">
    <name type="scientific">Papilio xuthus</name>
    <name type="common">Asian swallowtail butterfly</name>
    <dbReference type="NCBI Taxonomy" id="66420"/>
    <lineage>
        <taxon>Eukaryota</taxon>
        <taxon>Metazoa</taxon>
        <taxon>Ecdysozoa</taxon>
        <taxon>Arthropoda</taxon>
        <taxon>Hexapoda</taxon>
        <taxon>Insecta</taxon>
        <taxon>Pterygota</taxon>
        <taxon>Neoptera</taxon>
        <taxon>Endopterygota</taxon>
        <taxon>Lepidoptera</taxon>
        <taxon>Glossata</taxon>
        <taxon>Ditrysia</taxon>
        <taxon>Papilionoidea</taxon>
        <taxon>Papilionidae</taxon>
        <taxon>Papilioninae</taxon>
        <taxon>Papilio</taxon>
    </lineage>
</organism>
<name>A0AAJ7E4K7_PAPXU</name>
<evidence type="ECO:0000256" key="1">
    <source>
        <dbReference type="SAM" id="MobiDB-lite"/>
    </source>
</evidence>
<dbReference type="AlphaFoldDB" id="A0AAJ7E4K7"/>
<dbReference type="GeneID" id="106114011"/>
<proteinExistence type="predicted"/>
<feature type="compositionally biased region" description="Basic residues" evidence="1">
    <location>
        <begin position="1"/>
        <end position="12"/>
    </location>
</feature>
<feature type="compositionally biased region" description="Low complexity" evidence="1">
    <location>
        <begin position="119"/>
        <end position="132"/>
    </location>
</feature>